<gene>
    <name evidence="3" type="ORF">APUU_30641A</name>
</gene>
<reference evidence="3" key="2">
    <citation type="submission" date="2021-02" db="EMBL/GenBank/DDBJ databases">
        <title>Aspergillus puulaauensis MK2 genome sequence.</title>
        <authorList>
            <person name="Futagami T."/>
            <person name="Mori K."/>
            <person name="Kadooka C."/>
            <person name="Tanaka T."/>
        </authorList>
    </citation>
    <scope>NUCLEOTIDE SEQUENCE</scope>
    <source>
        <strain evidence="3">MK2</strain>
    </source>
</reference>
<feature type="compositionally biased region" description="Polar residues" evidence="1">
    <location>
        <begin position="86"/>
        <end position="101"/>
    </location>
</feature>
<keyword evidence="2" id="KW-1133">Transmembrane helix</keyword>
<dbReference type="KEGG" id="apuu:APUU_30641A"/>
<dbReference type="EMBL" id="AP024445">
    <property type="protein sequence ID" value="BCS22416.1"/>
    <property type="molecule type" value="Genomic_DNA"/>
</dbReference>
<dbReference type="Proteomes" id="UP000654913">
    <property type="component" value="Chromosome 3"/>
</dbReference>
<dbReference type="OrthoDB" id="10508904at2759"/>
<proteinExistence type="predicted"/>
<evidence type="ECO:0000256" key="2">
    <source>
        <dbReference type="SAM" id="Phobius"/>
    </source>
</evidence>
<keyword evidence="2" id="KW-0812">Transmembrane</keyword>
<dbReference type="AlphaFoldDB" id="A0A7R7XJ86"/>
<evidence type="ECO:0000313" key="3">
    <source>
        <dbReference type="EMBL" id="BCS22416.1"/>
    </source>
</evidence>
<dbReference type="GeneID" id="64972421"/>
<evidence type="ECO:0000313" key="4">
    <source>
        <dbReference type="Proteomes" id="UP000654913"/>
    </source>
</evidence>
<sequence>MEVADVVVVWSVSTLLVRVLSVVVVGLTVAVVVAASVVVVLVVFVLVFDVAVAVTVVTDIFPLVSTGSVEGDLSPFESGHPEPHGSTEQQPRNPPEQTYQSVLGAHAVS</sequence>
<feature type="region of interest" description="Disordered" evidence="1">
    <location>
        <begin position="72"/>
        <end position="109"/>
    </location>
</feature>
<evidence type="ECO:0000256" key="1">
    <source>
        <dbReference type="SAM" id="MobiDB-lite"/>
    </source>
</evidence>
<feature type="transmembrane region" description="Helical" evidence="2">
    <location>
        <begin position="20"/>
        <end position="48"/>
    </location>
</feature>
<reference evidence="3" key="1">
    <citation type="submission" date="2021-01" db="EMBL/GenBank/DDBJ databases">
        <authorList>
            <consortium name="Aspergillus puulaauensis MK2 genome sequencing consortium"/>
            <person name="Kazuki M."/>
            <person name="Futagami T."/>
        </authorList>
    </citation>
    <scope>NUCLEOTIDE SEQUENCE</scope>
    <source>
        <strain evidence="3">MK2</strain>
    </source>
</reference>
<protein>
    <submittedName>
        <fullName evidence="3">Uncharacterized protein</fullName>
    </submittedName>
</protein>
<organism evidence="3 4">
    <name type="scientific">Aspergillus puulaauensis</name>
    <dbReference type="NCBI Taxonomy" id="1220207"/>
    <lineage>
        <taxon>Eukaryota</taxon>
        <taxon>Fungi</taxon>
        <taxon>Dikarya</taxon>
        <taxon>Ascomycota</taxon>
        <taxon>Pezizomycotina</taxon>
        <taxon>Eurotiomycetes</taxon>
        <taxon>Eurotiomycetidae</taxon>
        <taxon>Eurotiales</taxon>
        <taxon>Aspergillaceae</taxon>
        <taxon>Aspergillus</taxon>
    </lineage>
</organism>
<dbReference type="RefSeq" id="XP_041554610.1">
    <property type="nucleotide sequence ID" value="XM_041701757.1"/>
</dbReference>
<keyword evidence="4" id="KW-1185">Reference proteome</keyword>
<keyword evidence="2" id="KW-0472">Membrane</keyword>
<name>A0A7R7XJ86_9EURO</name>
<accession>A0A7R7XJ86</accession>